<dbReference type="Proteomes" id="UP000190827">
    <property type="component" value="Unassembled WGS sequence"/>
</dbReference>
<evidence type="ECO:0000256" key="8">
    <source>
        <dbReference type="SAM" id="Phobius"/>
    </source>
</evidence>
<feature type="region of interest" description="Disordered" evidence="7">
    <location>
        <begin position="217"/>
        <end position="243"/>
    </location>
</feature>
<evidence type="ECO:0000256" key="2">
    <source>
        <dbReference type="ARBA" id="ARBA00010792"/>
    </source>
</evidence>
<dbReference type="PANTHER" id="PTHR42709:SF6">
    <property type="entry name" value="UNDECAPRENYL PHOSPHATE TRANSPORTER A"/>
    <property type="match status" value="1"/>
</dbReference>
<dbReference type="PANTHER" id="PTHR42709">
    <property type="entry name" value="ALKALINE PHOSPHATASE LIKE PROTEIN"/>
    <property type="match status" value="1"/>
</dbReference>
<feature type="transmembrane region" description="Helical" evidence="8">
    <location>
        <begin position="381"/>
        <end position="407"/>
    </location>
</feature>
<feature type="domain" description="Peptidase S54 rhomboid" evidence="9">
    <location>
        <begin position="311"/>
        <end position="429"/>
    </location>
</feature>
<keyword evidence="6 8" id="KW-0472">Membrane</keyword>
<feature type="transmembrane region" description="Helical" evidence="8">
    <location>
        <begin position="170"/>
        <end position="191"/>
    </location>
</feature>
<feature type="transmembrane region" description="Helical" evidence="8">
    <location>
        <begin position="529"/>
        <end position="551"/>
    </location>
</feature>
<gene>
    <name evidence="12" type="ORF">SAMN06295973_0386</name>
</gene>
<feature type="domain" description="Phosphatidylglycerol lysyltransferase C-terminal" evidence="11">
    <location>
        <begin position="614"/>
        <end position="828"/>
    </location>
</feature>
<evidence type="ECO:0000313" key="13">
    <source>
        <dbReference type="Proteomes" id="UP000190827"/>
    </source>
</evidence>
<dbReference type="Pfam" id="PF09924">
    <property type="entry name" value="LPG_synthase_C"/>
    <property type="match status" value="1"/>
</dbReference>
<feature type="transmembrane region" description="Helical" evidence="8">
    <location>
        <begin position="327"/>
        <end position="345"/>
    </location>
</feature>
<evidence type="ECO:0000259" key="10">
    <source>
        <dbReference type="Pfam" id="PF09335"/>
    </source>
</evidence>
<dbReference type="Pfam" id="PF01694">
    <property type="entry name" value="Rhomboid"/>
    <property type="match status" value="1"/>
</dbReference>
<feature type="transmembrane region" description="Helical" evidence="8">
    <location>
        <begin position="50"/>
        <end position="70"/>
    </location>
</feature>
<dbReference type="InterPro" id="IPR022764">
    <property type="entry name" value="Peptidase_S54_rhomboid_dom"/>
</dbReference>
<keyword evidence="5 8" id="KW-1133">Transmembrane helix</keyword>
<dbReference type="InterPro" id="IPR051311">
    <property type="entry name" value="DedA_domain"/>
</dbReference>
<evidence type="ECO:0000256" key="1">
    <source>
        <dbReference type="ARBA" id="ARBA00004651"/>
    </source>
</evidence>
<keyword evidence="13" id="KW-1185">Reference proteome</keyword>
<evidence type="ECO:0000313" key="12">
    <source>
        <dbReference type="EMBL" id="SKC38346.1"/>
    </source>
</evidence>
<comment type="caution">
    <text evidence="12">The sequence shown here is derived from an EMBL/GenBank/DDBJ whole genome shotgun (WGS) entry which is preliminary data.</text>
</comment>
<feature type="transmembrane region" description="Helical" evidence="8">
    <location>
        <begin position="503"/>
        <end position="522"/>
    </location>
</feature>
<evidence type="ECO:0000256" key="4">
    <source>
        <dbReference type="ARBA" id="ARBA00022692"/>
    </source>
</evidence>
<dbReference type="Gene3D" id="1.20.1540.10">
    <property type="entry name" value="Rhomboid-like"/>
    <property type="match status" value="1"/>
</dbReference>
<dbReference type="InterPro" id="IPR035952">
    <property type="entry name" value="Rhomboid-like_sf"/>
</dbReference>
<feature type="transmembrane region" description="Helical" evidence="8">
    <location>
        <begin position="270"/>
        <end position="289"/>
    </location>
</feature>
<accession>A0ABY1LGL6</accession>
<dbReference type="InterPro" id="IPR024320">
    <property type="entry name" value="LPG_synthase_C"/>
</dbReference>
<dbReference type="InterPro" id="IPR032816">
    <property type="entry name" value="VTT_dom"/>
</dbReference>
<evidence type="ECO:0000259" key="9">
    <source>
        <dbReference type="Pfam" id="PF01694"/>
    </source>
</evidence>
<feature type="transmembrane region" description="Helical" evidence="8">
    <location>
        <begin position="470"/>
        <end position="491"/>
    </location>
</feature>
<evidence type="ECO:0000256" key="7">
    <source>
        <dbReference type="SAM" id="MobiDB-lite"/>
    </source>
</evidence>
<proteinExistence type="inferred from homology"/>
<keyword evidence="3" id="KW-1003">Cell membrane</keyword>
<dbReference type="EMBL" id="FUZO01000001">
    <property type="protein sequence ID" value="SKC38346.1"/>
    <property type="molecule type" value="Genomic_DNA"/>
</dbReference>
<feature type="transmembrane region" description="Helical" evidence="8">
    <location>
        <begin position="563"/>
        <end position="585"/>
    </location>
</feature>
<keyword evidence="4 8" id="KW-0812">Transmembrane</keyword>
<comment type="similarity">
    <text evidence="2">Belongs to the DedA family.</text>
</comment>
<evidence type="ECO:0000259" key="11">
    <source>
        <dbReference type="Pfam" id="PF09924"/>
    </source>
</evidence>
<reference evidence="12 13" key="1">
    <citation type="submission" date="2017-02" db="EMBL/GenBank/DDBJ databases">
        <authorList>
            <person name="Varghese N."/>
            <person name="Submissions S."/>
        </authorList>
    </citation>
    <scope>NUCLEOTIDE SEQUENCE [LARGE SCALE GENOMIC DNA]</scope>
    <source>
        <strain evidence="12 13">VKM Ac-1787</strain>
    </source>
</reference>
<comment type="subcellular location">
    <subcellularLocation>
        <location evidence="1">Cell membrane</location>
        <topology evidence="1">Multi-pass membrane protein</topology>
    </subcellularLocation>
</comment>
<evidence type="ECO:0000256" key="3">
    <source>
        <dbReference type="ARBA" id="ARBA00022475"/>
    </source>
</evidence>
<sequence>MDWLADFPPGVLLLVVFLVVAVESLGVPLPGETVLIGATLLAASSGLNPVFVAAAAAGGAILGDSIGYWIGKRYGRRLLSVLNRRFPKHVGPKRLGAAVHLMRRWGPWAVFVGRFIAVLRIFSGPLAGMFRMTYPHFLVANAAGGIAWASLVVTVVTVLGSAATEFLHRFSWAALALAGAAAVVIAVVVVFRIRRRAAQPAADRAPVSMTEAELDELLSPSGSVPATTDADVRMDAPPTPADSAPVRTDLRAAIAVVLTPLRWALRTTPATTAFVAVFVALGVVTGGLWRPIDQAAWYPAFAYGVPSLEAGRWWTVLTGMFITADPLAYLIAIVAAAVFGGWVEVRFGTLRVSAIFVAGHLLGVLGALGAALALARLDWPWAQSLVTTLDVGPSCGILACVATATAFMRSPYRLRWRLLLLSWVSIALLYVGKIDDLEHFITTVVFVIVARLLLGEHRSTPRPTMRDWRLFAVSGLLVIGAVQLLVTLVPLDGPLGSTTLTQGSILDVGVDTIAILVIANWLRRGHRWAWWAAMVLTVGNLLVTLALIALAWLAQVPVVASTIWISASVLWVGQAVVLVLSRHAFRVAANQTRRRLPGAIGPGARRARAKAAQLLREHGGGPLAASALRPENRVFVTADGGHAVAYQQHAGVALALGEPIGDPGGAVAAVSAFATAAEQEGLTPAVFATRDARIVPEGWRVSPLGRDLVFDLSGADASEPAGPDDATGAIGADPTTSILLAARELPWELRSQIRALSSVWVSDRHVPELGLTVGSSIDAPDGDDREPTAVRVSVVTDAAGTVLAAVSWLPIPGAGGTVHGWALDAVRRALPDDDVGTAAGASAGAPSGEHTSRAVERALTDACRRFASEGAAMVSFAASGLAQDGTEPDGVAVRTMAGIAHRVDPLVGFAEIADVAERLSATAVPLFLACREDADQPRVAYAAAAGFLTGIRLRDLPGLSGSLLAR</sequence>
<evidence type="ECO:0000256" key="5">
    <source>
        <dbReference type="ARBA" id="ARBA00022989"/>
    </source>
</evidence>
<dbReference type="Pfam" id="PF09335">
    <property type="entry name" value="VTT_dom"/>
    <property type="match status" value="1"/>
</dbReference>
<evidence type="ECO:0000256" key="6">
    <source>
        <dbReference type="ARBA" id="ARBA00023136"/>
    </source>
</evidence>
<dbReference type="RefSeq" id="WP_079704470.1">
    <property type="nucleotide sequence ID" value="NZ_FUZO01000001.1"/>
</dbReference>
<feature type="transmembrane region" description="Helical" evidence="8">
    <location>
        <begin position="414"/>
        <end position="431"/>
    </location>
</feature>
<dbReference type="SUPFAM" id="SSF144091">
    <property type="entry name" value="Rhomboid-like"/>
    <property type="match status" value="1"/>
</dbReference>
<feature type="transmembrane region" description="Helical" evidence="8">
    <location>
        <begin position="352"/>
        <end position="375"/>
    </location>
</feature>
<feature type="domain" description="VTT" evidence="10">
    <location>
        <begin position="30"/>
        <end position="156"/>
    </location>
</feature>
<feature type="transmembrane region" description="Helical" evidence="8">
    <location>
        <begin position="138"/>
        <end position="164"/>
    </location>
</feature>
<protein>
    <submittedName>
        <fullName evidence="12">Membrane protein DedA, SNARE-associated domain</fullName>
    </submittedName>
</protein>
<name>A0ABY1LGL6_9MICO</name>
<feature type="transmembrane region" description="Helical" evidence="8">
    <location>
        <begin position="437"/>
        <end position="454"/>
    </location>
</feature>
<organism evidence="12 13">
    <name type="scientific">Plantibacter cousiniae</name>
    <name type="common">nom. nud.</name>
    <dbReference type="NCBI Taxonomy" id="199709"/>
    <lineage>
        <taxon>Bacteria</taxon>
        <taxon>Bacillati</taxon>
        <taxon>Actinomycetota</taxon>
        <taxon>Actinomycetes</taxon>
        <taxon>Micrococcales</taxon>
        <taxon>Microbacteriaceae</taxon>
        <taxon>Plantibacter</taxon>
    </lineage>
</organism>